<feature type="compositionally biased region" description="Pro residues" evidence="1">
    <location>
        <begin position="1"/>
        <end position="19"/>
    </location>
</feature>
<evidence type="ECO:0000313" key="3">
    <source>
        <dbReference type="Proteomes" id="UP001180020"/>
    </source>
</evidence>
<dbReference type="PRINTS" id="PR00929">
    <property type="entry name" value="ATHOOK"/>
</dbReference>
<accession>A0AAV9DBN5</accession>
<reference evidence="2" key="1">
    <citation type="journal article" date="2023" name="Nat. Commun.">
        <title>Diploid and tetraploid genomes of Acorus and the evolution of monocots.</title>
        <authorList>
            <person name="Ma L."/>
            <person name="Liu K.W."/>
            <person name="Li Z."/>
            <person name="Hsiao Y.Y."/>
            <person name="Qi Y."/>
            <person name="Fu T."/>
            <person name="Tang G.D."/>
            <person name="Zhang D."/>
            <person name="Sun W.H."/>
            <person name="Liu D.K."/>
            <person name="Li Y."/>
            <person name="Chen G.Z."/>
            <person name="Liu X.D."/>
            <person name="Liao X.Y."/>
            <person name="Jiang Y.T."/>
            <person name="Yu X."/>
            <person name="Hao Y."/>
            <person name="Huang J."/>
            <person name="Zhao X.W."/>
            <person name="Ke S."/>
            <person name="Chen Y.Y."/>
            <person name="Wu W.L."/>
            <person name="Hsu J.L."/>
            <person name="Lin Y.F."/>
            <person name="Huang M.D."/>
            <person name="Li C.Y."/>
            <person name="Huang L."/>
            <person name="Wang Z.W."/>
            <person name="Zhao X."/>
            <person name="Zhong W.Y."/>
            <person name="Peng D.H."/>
            <person name="Ahmad S."/>
            <person name="Lan S."/>
            <person name="Zhang J.S."/>
            <person name="Tsai W.C."/>
            <person name="Van de Peer Y."/>
            <person name="Liu Z.J."/>
        </authorList>
    </citation>
    <scope>NUCLEOTIDE SEQUENCE</scope>
    <source>
        <strain evidence="2">CP</strain>
    </source>
</reference>
<dbReference type="AlphaFoldDB" id="A0AAV9DBN5"/>
<keyword evidence="3" id="KW-1185">Reference proteome</keyword>
<dbReference type="InterPro" id="IPR017956">
    <property type="entry name" value="AT_hook_DNA-bd_motif"/>
</dbReference>
<dbReference type="Proteomes" id="UP001180020">
    <property type="component" value="Unassembled WGS sequence"/>
</dbReference>
<evidence type="ECO:0000256" key="1">
    <source>
        <dbReference type="SAM" id="MobiDB-lite"/>
    </source>
</evidence>
<protein>
    <submittedName>
        <fullName evidence="2">Uncharacterized protein</fullName>
    </submittedName>
</protein>
<gene>
    <name evidence="2" type="ORF">QJS10_CPB14g01259</name>
</gene>
<reference evidence="2" key="2">
    <citation type="submission" date="2023-06" db="EMBL/GenBank/DDBJ databases">
        <authorList>
            <person name="Ma L."/>
            <person name="Liu K.-W."/>
            <person name="Li Z."/>
            <person name="Hsiao Y.-Y."/>
            <person name="Qi Y."/>
            <person name="Fu T."/>
            <person name="Tang G."/>
            <person name="Zhang D."/>
            <person name="Sun W.-H."/>
            <person name="Liu D.-K."/>
            <person name="Li Y."/>
            <person name="Chen G.-Z."/>
            <person name="Liu X.-D."/>
            <person name="Liao X.-Y."/>
            <person name="Jiang Y.-T."/>
            <person name="Yu X."/>
            <person name="Hao Y."/>
            <person name="Huang J."/>
            <person name="Zhao X.-W."/>
            <person name="Ke S."/>
            <person name="Chen Y.-Y."/>
            <person name="Wu W.-L."/>
            <person name="Hsu J.-L."/>
            <person name="Lin Y.-F."/>
            <person name="Huang M.-D."/>
            <person name="Li C.-Y."/>
            <person name="Huang L."/>
            <person name="Wang Z.-W."/>
            <person name="Zhao X."/>
            <person name="Zhong W.-Y."/>
            <person name="Peng D.-H."/>
            <person name="Ahmad S."/>
            <person name="Lan S."/>
            <person name="Zhang J.-S."/>
            <person name="Tsai W.-C."/>
            <person name="Van De Peer Y."/>
            <person name="Liu Z.-J."/>
        </authorList>
    </citation>
    <scope>NUCLEOTIDE SEQUENCE</scope>
    <source>
        <strain evidence="2">CP</strain>
        <tissue evidence="2">Leaves</tissue>
    </source>
</reference>
<comment type="caution">
    <text evidence="2">The sequence shown here is derived from an EMBL/GenBank/DDBJ whole genome shotgun (WGS) entry which is preliminary data.</text>
</comment>
<sequence>MQLPPPPPPQFPQPLPPSPLKRGRGRPLKQKPTGLPPTVPPNQVVAAPSTIPELPPSMGPSIQKRPPGRPPKHPKGDSLGMVAPRAYKRTPSRPPRFAVSAAPALNRSTDPPTATVAALKVKAAELEKAAELLWREASRVREKAAEYEAVASVFGLKSPSSAAVASGSGRRRGRLVRVVRSCGVDHGPSITGPSRVHRIRRSGAIHLDRWMR</sequence>
<dbReference type="EMBL" id="JAUJYO010000014">
    <property type="protein sequence ID" value="KAK1298707.1"/>
    <property type="molecule type" value="Genomic_DNA"/>
</dbReference>
<evidence type="ECO:0000313" key="2">
    <source>
        <dbReference type="EMBL" id="KAK1298707.1"/>
    </source>
</evidence>
<organism evidence="2 3">
    <name type="scientific">Acorus calamus</name>
    <name type="common">Sweet flag</name>
    <dbReference type="NCBI Taxonomy" id="4465"/>
    <lineage>
        <taxon>Eukaryota</taxon>
        <taxon>Viridiplantae</taxon>
        <taxon>Streptophyta</taxon>
        <taxon>Embryophyta</taxon>
        <taxon>Tracheophyta</taxon>
        <taxon>Spermatophyta</taxon>
        <taxon>Magnoliopsida</taxon>
        <taxon>Liliopsida</taxon>
        <taxon>Acoraceae</taxon>
        <taxon>Acorus</taxon>
    </lineage>
</organism>
<dbReference type="GO" id="GO:0003677">
    <property type="term" value="F:DNA binding"/>
    <property type="evidence" value="ECO:0007669"/>
    <property type="project" value="InterPro"/>
</dbReference>
<feature type="region of interest" description="Disordered" evidence="1">
    <location>
        <begin position="1"/>
        <end position="111"/>
    </location>
</feature>
<name>A0AAV9DBN5_ACOCL</name>
<proteinExistence type="predicted"/>